<keyword evidence="1" id="KW-0812">Transmembrane</keyword>
<dbReference type="Pfam" id="PF16481">
    <property type="entry name" value="DUF5058"/>
    <property type="match status" value="1"/>
</dbReference>
<organism evidence="2">
    <name type="scientific">bioreactor metagenome</name>
    <dbReference type="NCBI Taxonomy" id="1076179"/>
    <lineage>
        <taxon>unclassified sequences</taxon>
        <taxon>metagenomes</taxon>
        <taxon>ecological metagenomes</taxon>
    </lineage>
</organism>
<reference evidence="2" key="1">
    <citation type="submission" date="2019-08" db="EMBL/GenBank/DDBJ databases">
        <authorList>
            <person name="Kucharzyk K."/>
            <person name="Murdoch R.W."/>
            <person name="Higgins S."/>
            <person name="Loffler F."/>
        </authorList>
    </citation>
    <scope>NUCLEOTIDE SEQUENCE</scope>
</reference>
<name>A0A645G3Q3_9ZZZZ</name>
<feature type="transmembrane region" description="Helical" evidence="1">
    <location>
        <begin position="56"/>
        <end position="77"/>
    </location>
</feature>
<accession>A0A645G3Q3</accession>
<keyword evidence="1" id="KW-1133">Transmembrane helix</keyword>
<keyword evidence="1" id="KW-0472">Membrane</keyword>
<feature type="transmembrane region" description="Helical" evidence="1">
    <location>
        <begin position="158"/>
        <end position="181"/>
    </location>
</feature>
<feature type="transmembrane region" description="Helical" evidence="1">
    <location>
        <begin position="187"/>
        <end position="204"/>
    </location>
</feature>
<evidence type="ECO:0008006" key="3">
    <source>
        <dbReference type="Google" id="ProtNLM"/>
    </source>
</evidence>
<gene>
    <name evidence="2" type="ORF">SDC9_168907</name>
</gene>
<comment type="caution">
    <text evidence="2">The sequence shown here is derived from an EMBL/GenBank/DDBJ whole genome shotgun (WGS) entry which is preliminary data.</text>
</comment>
<dbReference type="InterPro" id="IPR032479">
    <property type="entry name" value="DUF5058"/>
</dbReference>
<proteinExistence type="predicted"/>
<dbReference type="EMBL" id="VSSQ01069531">
    <property type="protein sequence ID" value="MPN21527.1"/>
    <property type="molecule type" value="Genomic_DNA"/>
</dbReference>
<feature type="transmembrane region" description="Helical" evidence="1">
    <location>
        <begin position="118"/>
        <end position="137"/>
    </location>
</feature>
<feature type="transmembrane region" description="Helical" evidence="1">
    <location>
        <begin position="211"/>
        <end position="230"/>
    </location>
</feature>
<evidence type="ECO:0000256" key="1">
    <source>
        <dbReference type="SAM" id="Phobius"/>
    </source>
</evidence>
<dbReference type="AlphaFoldDB" id="A0A645G3Q3"/>
<evidence type="ECO:0000313" key="2">
    <source>
        <dbReference type="EMBL" id="MPN21527.1"/>
    </source>
</evidence>
<sequence length="231" mass="24201">MDYLKIANSVPMWIAAGLAIILALFQAFVFAKKSYETGKTIGLTEKQMKSAMKSSLITSLGPSIVILTGLLSLLVTVGGPMAWMRLSFIGSVGFELMSASVGAEAAGVKMGIDPMTTVAFANAVWTMILGSIGWIIFATLTANKMNAVQSKAAKGDNGLIKIISVAALLGAFGSLLSGHLVTMNKNTIAALAGGMIMLAVSLLADKKNVKWLKEWGFAIALFGGMFVAVVF</sequence>
<feature type="transmembrane region" description="Helical" evidence="1">
    <location>
        <begin position="12"/>
        <end position="31"/>
    </location>
</feature>
<protein>
    <recommendedName>
        <fullName evidence="3">DUF5058 domain-containing protein</fullName>
    </recommendedName>
</protein>